<evidence type="ECO:0000256" key="1">
    <source>
        <dbReference type="SAM" id="MobiDB-lite"/>
    </source>
</evidence>
<evidence type="ECO:0000313" key="3">
    <source>
        <dbReference type="Proteomes" id="UP000815677"/>
    </source>
</evidence>
<accession>A0ABQ0LB13</accession>
<dbReference type="Proteomes" id="UP000815677">
    <property type="component" value="Unassembled WGS sequence"/>
</dbReference>
<feature type="compositionally biased region" description="Low complexity" evidence="1">
    <location>
        <begin position="118"/>
        <end position="146"/>
    </location>
</feature>
<reference evidence="2" key="1">
    <citation type="submission" date="2014-09" db="EMBL/GenBank/DDBJ databases">
        <title>Genome sequence of the luminous mushroom Mycena chlorophos for searching fungal bioluminescence genes.</title>
        <authorList>
            <person name="Tanaka Y."/>
            <person name="Kasuga D."/>
            <person name="Oba Y."/>
            <person name="Hase S."/>
            <person name="Sato K."/>
            <person name="Oba Y."/>
            <person name="Sakakibara Y."/>
        </authorList>
    </citation>
    <scope>NUCLEOTIDE SEQUENCE</scope>
</reference>
<sequence length="188" mass="20795">MLRGRALHSSRQKTSIEAPKRGILQAAHLPGFFQVFRDLEEGKLAGIAHIELRQRAEPIMVSWKRKQTTTRPPMTCPSCSGSRRLPTADTPSLRSLVIDAVAASFLTLTSHHTMPMKPSSSNAPTTTSTASQPQSAQQDSQSQPTQVVYEFESNDPNPPRSMRSDGVRQSNPMRRVPPPPANKEEEQK</sequence>
<feature type="region of interest" description="Disordered" evidence="1">
    <location>
        <begin position="65"/>
        <end position="87"/>
    </location>
</feature>
<dbReference type="EMBL" id="DF844456">
    <property type="protein sequence ID" value="GAT48310.1"/>
    <property type="molecule type" value="Genomic_DNA"/>
</dbReference>
<evidence type="ECO:0000313" key="2">
    <source>
        <dbReference type="EMBL" id="GAT48310.1"/>
    </source>
</evidence>
<name>A0ABQ0LB13_MYCCL</name>
<proteinExistence type="predicted"/>
<feature type="region of interest" description="Disordered" evidence="1">
    <location>
        <begin position="112"/>
        <end position="188"/>
    </location>
</feature>
<keyword evidence="3" id="KW-1185">Reference proteome</keyword>
<feature type="compositionally biased region" description="Polar residues" evidence="1">
    <location>
        <begin position="69"/>
        <end position="81"/>
    </location>
</feature>
<gene>
    <name evidence="2" type="ORF">MCHLO_05728</name>
</gene>
<organism evidence="2 3">
    <name type="scientific">Mycena chlorophos</name>
    <name type="common">Agaric fungus</name>
    <name type="synonym">Agaricus chlorophos</name>
    <dbReference type="NCBI Taxonomy" id="658473"/>
    <lineage>
        <taxon>Eukaryota</taxon>
        <taxon>Fungi</taxon>
        <taxon>Dikarya</taxon>
        <taxon>Basidiomycota</taxon>
        <taxon>Agaricomycotina</taxon>
        <taxon>Agaricomycetes</taxon>
        <taxon>Agaricomycetidae</taxon>
        <taxon>Agaricales</taxon>
        <taxon>Marasmiineae</taxon>
        <taxon>Mycenaceae</taxon>
        <taxon>Mycena</taxon>
    </lineage>
</organism>
<protein>
    <submittedName>
        <fullName evidence="2">Uncharacterized protein</fullName>
    </submittedName>
</protein>